<accession>A0AAC9KC55</accession>
<reference evidence="2" key="1">
    <citation type="submission" date="2016-11" db="EMBL/GenBank/DDBJ databases">
        <title>Comparative genomic and phenotypic analysis of Granulibacter bethesdensis clinical isolates from patients with chronic granulomatous disease.</title>
        <authorList>
            <person name="Zarember K.A."/>
            <person name="Porcella S.F."/>
            <person name="Chu J."/>
            <person name="Ding L."/>
            <person name="Dahlstrom E."/>
            <person name="Barbian K."/>
            <person name="Martens C."/>
            <person name="Sykora L."/>
            <person name="Kramer S."/>
            <person name="Pettinato A.M."/>
            <person name="Hong H."/>
            <person name="Wald G."/>
            <person name="Berg L.J."/>
            <person name="Rogge L.S."/>
            <person name="Greenberg D.E."/>
            <person name="Falcone E.L."/>
            <person name="Neves J.F."/>
            <person name="Simoes M.J."/>
            <person name="Casal M."/>
            <person name="Rodriguez-Lopez F.C."/>
            <person name="Zelazny A."/>
            <person name="Gallin J.I."/>
            <person name="Holland S.M."/>
        </authorList>
    </citation>
    <scope>NUCLEOTIDE SEQUENCE [LARGE SCALE GENOMIC DNA]</scope>
    <source>
        <strain evidence="2">NIH9.1</strain>
    </source>
</reference>
<dbReference type="AlphaFoldDB" id="A0AAC9KC55"/>
<evidence type="ECO:0000313" key="2">
    <source>
        <dbReference type="Proteomes" id="UP000182373"/>
    </source>
</evidence>
<dbReference type="EMBL" id="CP018191">
    <property type="protein sequence ID" value="APH55721.1"/>
    <property type="molecule type" value="Genomic_DNA"/>
</dbReference>
<dbReference type="Pfam" id="PF11324">
    <property type="entry name" value="DUF3126"/>
    <property type="match status" value="1"/>
</dbReference>
<dbReference type="Proteomes" id="UP000182373">
    <property type="component" value="Chromosome"/>
</dbReference>
<evidence type="ECO:0000313" key="1">
    <source>
        <dbReference type="EMBL" id="APH55721.1"/>
    </source>
</evidence>
<protein>
    <submittedName>
        <fullName evidence="1">Uncharacterized protein</fullName>
    </submittedName>
</protein>
<dbReference type="InterPro" id="IPR021473">
    <property type="entry name" value="DUF3126"/>
</dbReference>
<name>A0AAC9KC55_9PROT</name>
<organism evidence="1 2">
    <name type="scientific">Granulibacter bethesdensis</name>
    <dbReference type="NCBI Taxonomy" id="364410"/>
    <lineage>
        <taxon>Bacteria</taxon>
        <taxon>Pseudomonadati</taxon>
        <taxon>Pseudomonadota</taxon>
        <taxon>Alphaproteobacteria</taxon>
        <taxon>Acetobacterales</taxon>
        <taxon>Acetobacteraceae</taxon>
        <taxon>Granulibacter</taxon>
    </lineage>
</organism>
<sequence length="88" mass="9815">MIFMSMTRTDIDRVQTYLRRLLGTDRIQLIVPPKAGLSVEVAVQDEVIGTIHKDTDDGEISYSVHLTILEEDLPPAPKAAPVKTARTR</sequence>
<gene>
    <name evidence="1" type="ORF">GbCGDNIH9_2388</name>
</gene>
<proteinExistence type="predicted"/>